<dbReference type="HAMAP" id="MF_01987">
    <property type="entry name" value="Ribokinase"/>
    <property type="match status" value="1"/>
</dbReference>
<sequence length="318" mass="35082">MVKPRILVVGSMNMDMVLEIERMPAAGENLFVRKFSMHPGGKGNNQAIACSRLGGIVRMVGKVGNDDFGERLLLNLEQENVDYCFVFREELVHTGLAFIFVEENGENRILVAPGANMALSCEDLERTTHLFKSSDFLLLQLEVPLEVVKRAIEIAHEIGLRIILNPAPARPFPLEILGPRDIITPNKYEAEVLSGVKIEVIQDAIRAIKLLDERCPSWKVITLGEMGAVASYQKDSFIYLHPRKVEVKDTTAAGDAFNAGLVVGIAQGKEWIEALLLANNAGAIACTKIGAQSALPYLRDIERFVSKNGRGEFEIVNL</sequence>
<comment type="similarity">
    <text evidence="12">Belongs to the carbohydrate kinase PfkB family. Ribokinase subfamily.</text>
</comment>
<keyword evidence="4 12" id="KW-0808">Transferase</keyword>
<keyword evidence="7 12" id="KW-0418">Kinase</keyword>
<feature type="active site" description="Proton acceptor" evidence="12">
    <location>
        <position position="255"/>
    </location>
</feature>
<comment type="catalytic activity">
    <reaction evidence="12">
        <text>D-ribose + ATP = D-ribose 5-phosphate + ADP + H(+)</text>
        <dbReference type="Rhea" id="RHEA:13697"/>
        <dbReference type="ChEBI" id="CHEBI:15378"/>
        <dbReference type="ChEBI" id="CHEBI:30616"/>
        <dbReference type="ChEBI" id="CHEBI:47013"/>
        <dbReference type="ChEBI" id="CHEBI:78346"/>
        <dbReference type="ChEBI" id="CHEBI:456216"/>
        <dbReference type="EC" id="2.7.1.15"/>
    </reaction>
</comment>
<feature type="binding site" evidence="12">
    <location>
        <begin position="41"/>
        <end position="45"/>
    </location>
    <ligand>
        <name>substrate</name>
    </ligand>
</feature>
<feature type="binding site" evidence="12">
    <location>
        <position position="255"/>
    </location>
    <ligand>
        <name>substrate</name>
    </ligand>
</feature>
<reference evidence="14 15" key="1">
    <citation type="submission" date="2023-03" db="EMBL/GenBank/DDBJ databases">
        <title>Novel Species.</title>
        <authorList>
            <person name="Ma S."/>
        </authorList>
    </citation>
    <scope>NUCLEOTIDE SEQUENCE [LARGE SCALE GENOMIC DNA]</scope>
    <source>
        <strain evidence="14 15">B11</strain>
    </source>
</reference>
<evidence type="ECO:0000313" key="15">
    <source>
        <dbReference type="Proteomes" id="UP001461341"/>
    </source>
</evidence>
<keyword evidence="11 12" id="KW-0119">Carbohydrate metabolism</keyword>
<feature type="binding site" evidence="12">
    <location>
        <position position="142"/>
    </location>
    <ligand>
        <name>substrate</name>
    </ligand>
</feature>
<keyword evidence="5 12" id="KW-0479">Metal-binding</keyword>
<dbReference type="NCBIfam" id="TIGR02152">
    <property type="entry name" value="D_ribokin_bact"/>
    <property type="match status" value="1"/>
</dbReference>
<evidence type="ECO:0000256" key="7">
    <source>
        <dbReference type="ARBA" id="ARBA00022777"/>
    </source>
</evidence>
<keyword evidence="9 12" id="KW-0460">Magnesium</keyword>
<dbReference type="PROSITE" id="PS00583">
    <property type="entry name" value="PFKB_KINASES_1"/>
    <property type="match status" value="1"/>
</dbReference>
<feature type="binding site" evidence="12">
    <location>
        <begin position="222"/>
        <end position="227"/>
    </location>
    <ligand>
        <name>ATP</name>
        <dbReference type="ChEBI" id="CHEBI:30616"/>
    </ligand>
</feature>
<dbReference type="PROSITE" id="PS00584">
    <property type="entry name" value="PFKB_KINASES_2"/>
    <property type="match status" value="1"/>
</dbReference>
<comment type="function">
    <text evidence="12">Catalyzes the phosphorylation of ribose at O-5 in a reaction requiring ATP and magnesium. The resulting D-ribose-5-phosphate can then be used either for sythesis of nucleotides, histidine, and tryptophan, or as a component of the pentose phosphate pathway.</text>
</comment>
<dbReference type="Proteomes" id="UP001461341">
    <property type="component" value="Chromosome"/>
</dbReference>
<feature type="binding site" evidence="12">
    <location>
        <position position="285"/>
    </location>
    <ligand>
        <name>K(+)</name>
        <dbReference type="ChEBI" id="CHEBI:29103"/>
    </ligand>
</feature>
<evidence type="ECO:0000256" key="12">
    <source>
        <dbReference type="HAMAP-Rule" id="MF_01987"/>
    </source>
</evidence>
<dbReference type="EC" id="2.7.1.15" evidence="2 12"/>
<keyword evidence="6 12" id="KW-0547">Nucleotide-binding</keyword>
<protein>
    <recommendedName>
        <fullName evidence="3 12">Ribokinase</fullName>
        <shortName evidence="12">RK</shortName>
        <ecNumber evidence="2 12">2.7.1.15</ecNumber>
    </recommendedName>
</protein>
<comment type="subcellular location">
    <subcellularLocation>
        <location evidence="12">Cytoplasm</location>
    </subcellularLocation>
</comment>
<feature type="binding site" evidence="12">
    <location>
        <position position="288"/>
    </location>
    <ligand>
        <name>K(+)</name>
        <dbReference type="ChEBI" id="CHEBI:29103"/>
    </ligand>
</feature>
<evidence type="ECO:0000256" key="5">
    <source>
        <dbReference type="ARBA" id="ARBA00022723"/>
    </source>
</evidence>
<dbReference type="RefSeq" id="WP_369017513.1">
    <property type="nucleotide sequence ID" value="NZ_CP121689.1"/>
</dbReference>
<dbReference type="Gene3D" id="3.40.1190.20">
    <property type="match status" value="1"/>
</dbReference>
<evidence type="ECO:0000256" key="9">
    <source>
        <dbReference type="ARBA" id="ARBA00022842"/>
    </source>
</evidence>
<dbReference type="InterPro" id="IPR029056">
    <property type="entry name" value="Ribokinase-like"/>
</dbReference>
<dbReference type="GO" id="GO:0004747">
    <property type="term" value="F:ribokinase activity"/>
    <property type="evidence" value="ECO:0007669"/>
    <property type="project" value="UniProtKB-EC"/>
</dbReference>
<comment type="similarity">
    <text evidence="1">Belongs to the carbohydrate kinase pfkB family.</text>
</comment>
<accession>A0ABZ2YB23</accession>
<dbReference type="PANTHER" id="PTHR10584:SF166">
    <property type="entry name" value="RIBOKINASE"/>
    <property type="match status" value="1"/>
</dbReference>
<name>A0ABZ2YB23_9BACT</name>
<evidence type="ECO:0000256" key="10">
    <source>
        <dbReference type="ARBA" id="ARBA00022958"/>
    </source>
</evidence>
<evidence type="ECO:0000256" key="11">
    <source>
        <dbReference type="ARBA" id="ARBA00023277"/>
    </source>
</evidence>
<proteinExistence type="inferred from homology"/>
<keyword evidence="8 12" id="KW-0067">ATP-binding</keyword>
<keyword evidence="10 12" id="KW-0630">Potassium</keyword>
<dbReference type="PRINTS" id="PR00990">
    <property type="entry name" value="RIBOKINASE"/>
</dbReference>
<gene>
    <name evidence="12 14" type="primary">rbsK</name>
    <name evidence="14" type="ORF">QBE54_07135</name>
</gene>
<feature type="binding site" evidence="12">
    <location>
        <position position="290"/>
    </location>
    <ligand>
        <name>K(+)</name>
        <dbReference type="ChEBI" id="CHEBI:29103"/>
    </ligand>
</feature>
<feature type="binding site" evidence="12">
    <location>
        <position position="249"/>
    </location>
    <ligand>
        <name>K(+)</name>
        <dbReference type="ChEBI" id="CHEBI:29103"/>
    </ligand>
</feature>
<comment type="subunit">
    <text evidence="12">Homodimer.</text>
</comment>
<evidence type="ECO:0000256" key="1">
    <source>
        <dbReference type="ARBA" id="ARBA00005380"/>
    </source>
</evidence>
<keyword evidence="12" id="KW-0963">Cytoplasm</keyword>
<evidence type="ECO:0000256" key="3">
    <source>
        <dbReference type="ARBA" id="ARBA00016943"/>
    </source>
</evidence>
<feature type="binding site" evidence="12">
    <location>
        <position position="251"/>
    </location>
    <ligand>
        <name>K(+)</name>
        <dbReference type="ChEBI" id="CHEBI:29103"/>
    </ligand>
</feature>
<comment type="cofactor">
    <cofactor evidence="12">
        <name>Mg(2+)</name>
        <dbReference type="ChEBI" id="CHEBI:18420"/>
    </cofactor>
    <text evidence="12">Requires a divalent cation, most likely magnesium in vivo, as an electrophilic catalyst to aid phosphoryl group transfer. It is the chelate of the metal and the nucleotide that is the actual substrate.</text>
</comment>
<feature type="domain" description="Carbohydrate kinase PfkB" evidence="13">
    <location>
        <begin position="5"/>
        <end position="296"/>
    </location>
</feature>
<dbReference type="SUPFAM" id="SSF53613">
    <property type="entry name" value="Ribokinase-like"/>
    <property type="match status" value="1"/>
</dbReference>
<evidence type="ECO:0000259" key="13">
    <source>
        <dbReference type="Pfam" id="PF00294"/>
    </source>
</evidence>
<feature type="binding site" evidence="12">
    <location>
        <position position="186"/>
    </location>
    <ligand>
        <name>ATP</name>
        <dbReference type="ChEBI" id="CHEBI:30616"/>
    </ligand>
</feature>
<comment type="pathway">
    <text evidence="12">Carbohydrate metabolism; D-ribose degradation; D-ribose 5-phosphate from beta-D-ribopyranose: step 2/2.</text>
</comment>
<organism evidence="14 15">
    <name type="scientific">Thermatribacter velox</name>
    <dbReference type="NCBI Taxonomy" id="3039681"/>
    <lineage>
        <taxon>Bacteria</taxon>
        <taxon>Pseudomonadati</taxon>
        <taxon>Atribacterota</taxon>
        <taxon>Atribacteria</taxon>
        <taxon>Atribacterales</taxon>
        <taxon>Thermatribacteraceae</taxon>
        <taxon>Thermatribacter</taxon>
    </lineage>
</organism>
<feature type="binding site" evidence="12">
    <location>
        <position position="279"/>
    </location>
    <ligand>
        <name>ATP</name>
        <dbReference type="ChEBI" id="CHEBI:30616"/>
    </ligand>
</feature>
<evidence type="ECO:0000256" key="2">
    <source>
        <dbReference type="ARBA" id="ARBA00012035"/>
    </source>
</evidence>
<evidence type="ECO:0000256" key="6">
    <source>
        <dbReference type="ARBA" id="ARBA00022741"/>
    </source>
</evidence>
<feature type="binding site" evidence="12">
    <location>
        <begin position="13"/>
        <end position="15"/>
    </location>
    <ligand>
        <name>substrate</name>
    </ligand>
</feature>
<evidence type="ECO:0000256" key="4">
    <source>
        <dbReference type="ARBA" id="ARBA00022679"/>
    </source>
</evidence>
<dbReference type="Pfam" id="PF00294">
    <property type="entry name" value="PfkB"/>
    <property type="match status" value="1"/>
</dbReference>
<keyword evidence="15" id="KW-1185">Reference proteome</keyword>
<dbReference type="InterPro" id="IPR002139">
    <property type="entry name" value="Ribo/fructo_kinase"/>
</dbReference>
<evidence type="ECO:0000256" key="8">
    <source>
        <dbReference type="ARBA" id="ARBA00022840"/>
    </source>
</evidence>
<dbReference type="InterPro" id="IPR011611">
    <property type="entry name" value="PfkB_dom"/>
</dbReference>
<comment type="caution">
    <text evidence="12">Lacks conserved residue(s) required for the propagation of feature annotation.</text>
</comment>
<dbReference type="InterPro" id="IPR011877">
    <property type="entry name" value="Ribokinase"/>
</dbReference>
<feature type="binding site" evidence="12">
    <location>
        <begin position="254"/>
        <end position="255"/>
    </location>
    <ligand>
        <name>ATP</name>
        <dbReference type="ChEBI" id="CHEBI:30616"/>
    </ligand>
</feature>
<evidence type="ECO:0000313" key="14">
    <source>
        <dbReference type="EMBL" id="WZL75366.1"/>
    </source>
</evidence>
<dbReference type="PANTHER" id="PTHR10584">
    <property type="entry name" value="SUGAR KINASE"/>
    <property type="match status" value="1"/>
</dbReference>
<dbReference type="CDD" id="cd01174">
    <property type="entry name" value="ribokinase"/>
    <property type="match status" value="1"/>
</dbReference>
<dbReference type="EMBL" id="CP121689">
    <property type="protein sequence ID" value="WZL75366.1"/>
    <property type="molecule type" value="Genomic_DNA"/>
</dbReference>
<comment type="activity regulation">
    <text evidence="12">Activated by a monovalent cation that binds near, but not in, the active site. The most likely occupant of the site in vivo is potassium. Ion binding induces a conformational change that may alter substrate affinity.</text>
</comment>
<dbReference type="InterPro" id="IPR002173">
    <property type="entry name" value="Carboh/pur_kinase_PfkB_CS"/>
</dbReference>